<dbReference type="AlphaFoldDB" id="A0A448Z1X5"/>
<protein>
    <recommendedName>
        <fullName evidence="6">Branched-chain-amino-acid transaminase</fullName>
    </recommendedName>
</protein>
<comment type="similarity">
    <text evidence="2">Belongs to the class-IV pyridoxal-phosphate-dependent aminotransferase family.</text>
</comment>
<evidence type="ECO:0000313" key="5">
    <source>
        <dbReference type="Proteomes" id="UP000291116"/>
    </source>
</evidence>
<dbReference type="GO" id="GO:0003824">
    <property type="term" value="F:catalytic activity"/>
    <property type="evidence" value="ECO:0007669"/>
    <property type="project" value="InterPro"/>
</dbReference>
<evidence type="ECO:0008006" key="6">
    <source>
        <dbReference type="Google" id="ProtNLM"/>
    </source>
</evidence>
<keyword evidence="5" id="KW-1185">Reference proteome</keyword>
<dbReference type="PANTHER" id="PTHR42743">
    <property type="entry name" value="AMINO-ACID AMINOTRANSFERASE"/>
    <property type="match status" value="1"/>
</dbReference>
<dbReference type="Proteomes" id="UP000291116">
    <property type="component" value="Unassembled WGS sequence"/>
</dbReference>
<comment type="cofactor">
    <cofactor evidence="1">
        <name>pyridoxal 5'-phosphate</name>
        <dbReference type="ChEBI" id="CHEBI:597326"/>
    </cofactor>
</comment>
<accession>A0A448Z1X5</accession>
<dbReference type="FunFam" id="3.20.10.10:FF:000002">
    <property type="entry name" value="D-alanine aminotransferase"/>
    <property type="match status" value="1"/>
</dbReference>
<evidence type="ECO:0000313" key="4">
    <source>
        <dbReference type="EMBL" id="VEU36020.1"/>
    </source>
</evidence>
<dbReference type="Gene3D" id="3.20.10.10">
    <property type="entry name" value="D-amino Acid Aminotransferase, subunit A, domain 2"/>
    <property type="match status" value="1"/>
</dbReference>
<keyword evidence="3" id="KW-0663">Pyridoxal phosphate</keyword>
<evidence type="ECO:0000256" key="2">
    <source>
        <dbReference type="ARBA" id="ARBA00009320"/>
    </source>
</evidence>
<dbReference type="InterPro" id="IPR043131">
    <property type="entry name" value="BCAT-like_N"/>
</dbReference>
<dbReference type="GO" id="GO:0046394">
    <property type="term" value="P:carboxylic acid biosynthetic process"/>
    <property type="evidence" value="ECO:0007669"/>
    <property type="project" value="UniProtKB-ARBA"/>
</dbReference>
<organism evidence="4 5">
    <name type="scientific">Pseudo-nitzschia multistriata</name>
    <dbReference type="NCBI Taxonomy" id="183589"/>
    <lineage>
        <taxon>Eukaryota</taxon>
        <taxon>Sar</taxon>
        <taxon>Stramenopiles</taxon>
        <taxon>Ochrophyta</taxon>
        <taxon>Bacillariophyta</taxon>
        <taxon>Bacillariophyceae</taxon>
        <taxon>Bacillariophycidae</taxon>
        <taxon>Bacillariales</taxon>
        <taxon>Bacillariaceae</taxon>
        <taxon>Pseudo-nitzschia</taxon>
    </lineage>
</organism>
<reference evidence="4 5" key="1">
    <citation type="submission" date="2019-01" db="EMBL/GenBank/DDBJ databases">
        <authorList>
            <person name="Ferrante I. M."/>
        </authorList>
    </citation>
    <scope>NUCLEOTIDE SEQUENCE [LARGE SCALE GENOMIC DNA]</scope>
    <source>
        <strain evidence="4 5">B856</strain>
    </source>
</reference>
<dbReference type="FunFam" id="3.30.470.10:FF:000010">
    <property type="entry name" value="Branched-chain-amino-acid aminotransferase-like protein 1"/>
    <property type="match status" value="1"/>
</dbReference>
<dbReference type="SUPFAM" id="SSF56752">
    <property type="entry name" value="D-aminoacid aminotransferase-like PLP-dependent enzymes"/>
    <property type="match status" value="1"/>
</dbReference>
<evidence type="ECO:0000256" key="1">
    <source>
        <dbReference type="ARBA" id="ARBA00001933"/>
    </source>
</evidence>
<dbReference type="InterPro" id="IPR050571">
    <property type="entry name" value="Class-IV_PLP-Dep_Aminotrnsfr"/>
</dbReference>
<dbReference type="OrthoDB" id="187274at2759"/>
<sequence>MQGLQISMPAYLFLSHLTTPYQKRGPPASQLYEDPRNEHLLVWIGAPGYGRLLPRSQAGVSPWDSSVQGGDGCWEGIRVYNGRIMSLDKHLRRLFRSAKALGFENVHTKEEVTEAIFQTLAANGMRNDAHMRLTLSRGEKYTSSMNPVFNVYGTTLIILPEWKPTEGATTYDNTKGISLISASQRRNSPSTCDSKIHHNNMINNILPKIQANLAGCADAIMLDMDGYVSETNATNIFMVDDEGVLLTPHGDHCLPGVTRGTVLVLAKELGIPHEVRRVSLAEFHAAEEVFTTGTMGELTPVTNIDGRVIGTGVRGPITKQLQDAYKALPAKPEWSTEIPPFTES</sequence>
<evidence type="ECO:0000256" key="3">
    <source>
        <dbReference type="ARBA" id="ARBA00022898"/>
    </source>
</evidence>
<dbReference type="Gene3D" id="3.30.470.10">
    <property type="match status" value="1"/>
</dbReference>
<gene>
    <name evidence="4" type="ORF">PSNMU_V1.4_AUG-EV-PASAV3_0027670</name>
</gene>
<name>A0A448Z1X5_9STRA</name>
<dbReference type="EMBL" id="CAACVS010000075">
    <property type="protein sequence ID" value="VEU36020.1"/>
    <property type="molecule type" value="Genomic_DNA"/>
</dbReference>
<dbReference type="InterPro" id="IPR043132">
    <property type="entry name" value="BCAT-like_C"/>
</dbReference>
<dbReference type="InterPro" id="IPR001544">
    <property type="entry name" value="Aminotrans_IV"/>
</dbReference>
<dbReference type="Pfam" id="PF01063">
    <property type="entry name" value="Aminotran_4"/>
    <property type="match status" value="1"/>
</dbReference>
<proteinExistence type="inferred from homology"/>
<dbReference type="GO" id="GO:0008652">
    <property type="term" value="P:amino acid biosynthetic process"/>
    <property type="evidence" value="ECO:0007669"/>
    <property type="project" value="UniProtKB-ARBA"/>
</dbReference>
<dbReference type="InterPro" id="IPR036038">
    <property type="entry name" value="Aminotransferase-like"/>
</dbReference>
<dbReference type="PANTHER" id="PTHR42743:SF11">
    <property type="entry name" value="AMINODEOXYCHORISMATE LYASE"/>
    <property type="match status" value="1"/>
</dbReference>